<feature type="binding site" evidence="9">
    <location>
        <position position="298"/>
    </location>
    <ligand>
        <name>DNA</name>
        <dbReference type="ChEBI" id="CHEBI:16991"/>
    </ligand>
</feature>
<dbReference type="InterPro" id="IPR027417">
    <property type="entry name" value="P-loop_NTPase"/>
</dbReference>
<proteinExistence type="inferred from homology"/>
<comment type="caution">
    <text evidence="9">Lacks conserved residue(s) required for the propagation of feature annotation.</text>
</comment>
<evidence type="ECO:0000256" key="7">
    <source>
        <dbReference type="ARBA" id="ARBA00023172"/>
    </source>
</evidence>
<keyword evidence="6 9" id="KW-0238">DNA-binding</keyword>
<dbReference type="GO" id="GO:0006281">
    <property type="term" value="P:DNA repair"/>
    <property type="evidence" value="ECO:0007669"/>
    <property type="project" value="UniProtKB-UniRule"/>
</dbReference>
<dbReference type="EMBL" id="QOQD01000004">
    <property type="protein sequence ID" value="RCL73937.1"/>
    <property type="molecule type" value="Genomic_DNA"/>
</dbReference>
<dbReference type="EC" id="3.6.4.-" evidence="9"/>
<dbReference type="Proteomes" id="UP000253570">
    <property type="component" value="Unassembled WGS sequence"/>
</dbReference>
<dbReference type="PANTHER" id="PTHR42848">
    <property type="match status" value="1"/>
</dbReference>
<sequence length="320" mass="35448">MSNEKRMFRPKYLDQFIGQNLIRKNLKVFIESSLKRQASLDHVLLAGPPGLGKTTLANIIANELGVNIRVTSGPLITKAGDLAAIISNIDENDVLFIDEIHRLNSNVEEVLYAAMEDFVLDILIGEGPAAKSVRIELAPFTLIGATTRLGLISNPLRERFGIPISLDFYRTDDLNEVVKKAAGELGIGIDDTSSMEIAARSRGTPRIANRLLRRVHDYSIYNKEKGINISQTKNSLKELEVDDIGLNALDYRYLNCIIENYDGGPAGINAIAASMGEAKDVIEDVVEPYLIQKGLINRTPRGRTLAKKSFEDLKKRTIEK</sequence>
<dbReference type="Pfam" id="PF05491">
    <property type="entry name" value="WHD_RuvB"/>
    <property type="match status" value="1"/>
</dbReference>
<dbReference type="NCBIfam" id="TIGR00635">
    <property type="entry name" value="ruvB"/>
    <property type="match status" value="1"/>
</dbReference>
<feature type="region of interest" description="Head domain (RuvB-H)" evidence="9">
    <location>
        <begin position="243"/>
        <end position="320"/>
    </location>
</feature>
<keyword evidence="8 9" id="KW-0234">DNA repair</keyword>
<dbReference type="Gene3D" id="3.40.50.300">
    <property type="entry name" value="P-loop containing nucleotide triphosphate hydrolases"/>
    <property type="match status" value="1"/>
</dbReference>
<protein>
    <recommendedName>
        <fullName evidence="9">Holliday junction branch migration complex subunit RuvB</fullName>
        <ecNumber evidence="9">3.6.4.-</ecNumber>
    </recommendedName>
</protein>
<evidence type="ECO:0000256" key="9">
    <source>
        <dbReference type="HAMAP-Rule" id="MF_00016"/>
    </source>
</evidence>
<dbReference type="GO" id="GO:0016887">
    <property type="term" value="F:ATP hydrolysis activity"/>
    <property type="evidence" value="ECO:0007669"/>
    <property type="project" value="RHEA"/>
</dbReference>
<name>A0A368DQ30_9PROT</name>
<feature type="domain" description="AAA+ ATPase" evidence="10">
    <location>
        <begin position="39"/>
        <end position="170"/>
    </location>
</feature>
<keyword evidence="4 9" id="KW-0378">Hydrolase</keyword>
<dbReference type="CDD" id="cd00009">
    <property type="entry name" value="AAA"/>
    <property type="match status" value="1"/>
</dbReference>
<comment type="similarity">
    <text evidence="9">Belongs to the RuvB family.</text>
</comment>
<evidence type="ECO:0000256" key="6">
    <source>
        <dbReference type="ARBA" id="ARBA00023125"/>
    </source>
</evidence>
<dbReference type="SUPFAM" id="SSF52540">
    <property type="entry name" value="P-loop containing nucleoside triphosphate hydrolases"/>
    <property type="match status" value="1"/>
</dbReference>
<feature type="binding site" evidence="9">
    <location>
        <position position="55"/>
    </location>
    <ligand>
        <name>ATP</name>
        <dbReference type="ChEBI" id="CHEBI:30616"/>
    </ligand>
</feature>
<feature type="binding site" evidence="9">
    <location>
        <position position="303"/>
    </location>
    <ligand>
        <name>DNA</name>
        <dbReference type="ChEBI" id="CHEBI:16991"/>
    </ligand>
</feature>
<dbReference type="InterPro" id="IPR036390">
    <property type="entry name" value="WH_DNA-bd_sf"/>
</dbReference>
<evidence type="ECO:0000256" key="1">
    <source>
        <dbReference type="ARBA" id="ARBA00022490"/>
    </source>
</evidence>
<keyword evidence="5 9" id="KW-0067">ATP-binding</keyword>
<keyword evidence="3 9" id="KW-0227">DNA damage</keyword>
<comment type="caution">
    <text evidence="11">The sequence shown here is derived from an EMBL/GenBank/DDBJ whole genome shotgun (WGS) entry which is preliminary data.</text>
</comment>
<dbReference type="NCBIfam" id="NF000868">
    <property type="entry name" value="PRK00080.1"/>
    <property type="match status" value="1"/>
</dbReference>
<feature type="binding site" evidence="9">
    <location>
        <position position="159"/>
    </location>
    <ligand>
        <name>ATP</name>
        <dbReference type="ChEBI" id="CHEBI:30616"/>
    </ligand>
</feature>
<keyword evidence="11" id="KW-0347">Helicase</keyword>
<feature type="binding site" evidence="9">
    <location>
        <position position="53"/>
    </location>
    <ligand>
        <name>ATP</name>
        <dbReference type="ChEBI" id="CHEBI:30616"/>
    </ligand>
</feature>
<dbReference type="PANTHER" id="PTHR42848:SF1">
    <property type="entry name" value="HOLLIDAY JUNCTION BRANCH MIGRATION COMPLEX SUBUNIT RUVB"/>
    <property type="match status" value="1"/>
</dbReference>
<evidence type="ECO:0000256" key="2">
    <source>
        <dbReference type="ARBA" id="ARBA00022741"/>
    </source>
</evidence>
<feature type="binding site" evidence="9">
    <location>
        <position position="206"/>
    </location>
    <ligand>
        <name>ATP</name>
        <dbReference type="ChEBI" id="CHEBI:30616"/>
    </ligand>
</feature>
<comment type="domain">
    <text evidence="9">Has 3 domains, the large (RuvB-L) and small ATPase (RuvB-S) domains and the C-terminal head (RuvB-H) domain. The head domain binds DNA, while the ATPase domains jointly bind ATP, ADP or are empty depending on the state of the subunit in the translocation cycle. During a single DNA translocation step the structure of each domain remains the same, but their relative positions change.</text>
</comment>
<dbReference type="Pfam" id="PF17864">
    <property type="entry name" value="AAA_lid_4"/>
    <property type="match status" value="1"/>
</dbReference>
<dbReference type="InterPro" id="IPR008823">
    <property type="entry name" value="RuvB_wg_C"/>
</dbReference>
<feature type="binding site" evidence="9">
    <location>
        <position position="54"/>
    </location>
    <ligand>
        <name>Mg(2+)</name>
        <dbReference type="ChEBI" id="CHEBI:18420"/>
    </ligand>
</feature>
<dbReference type="SUPFAM" id="SSF46785">
    <property type="entry name" value="Winged helix' DNA-binding domain"/>
    <property type="match status" value="1"/>
</dbReference>
<feature type="region of interest" description="Small ATPAse domain (RuvB-S)" evidence="9">
    <location>
        <begin position="170"/>
        <end position="240"/>
    </location>
</feature>
<reference evidence="11 12" key="1">
    <citation type="journal article" date="2018" name="Microbiome">
        <title>Fine metagenomic profile of the Mediterranean stratified and mixed water columns revealed by assembly and recruitment.</title>
        <authorList>
            <person name="Haro-Moreno J.M."/>
            <person name="Lopez-Perez M."/>
            <person name="De La Torre J.R."/>
            <person name="Picazo A."/>
            <person name="Camacho A."/>
            <person name="Rodriguez-Valera F."/>
        </authorList>
    </citation>
    <scope>NUCLEOTIDE SEQUENCE [LARGE SCALE GENOMIC DNA]</scope>
    <source>
        <strain evidence="11">MED-G57</strain>
    </source>
</reference>
<dbReference type="GO" id="GO:0006310">
    <property type="term" value="P:DNA recombination"/>
    <property type="evidence" value="ECO:0007669"/>
    <property type="project" value="UniProtKB-UniRule"/>
</dbReference>
<feature type="binding site" evidence="9">
    <location>
        <begin position="116"/>
        <end position="118"/>
    </location>
    <ligand>
        <name>ATP</name>
        <dbReference type="ChEBI" id="CHEBI:30616"/>
    </ligand>
</feature>
<comment type="function">
    <text evidence="9">The RuvA-RuvB-RuvC complex processes Holliday junction (HJ) DNA during genetic recombination and DNA repair, while the RuvA-RuvB complex plays an important role in the rescue of blocked DNA replication forks via replication fork reversal (RFR). RuvA specifically binds to HJ cruciform DNA, conferring on it an open structure. The RuvB hexamer acts as an ATP-dependent pump, pulling dsDNA into and through the RuvAB complex. RuvB forms 2 homohexamers on either side of HJ DNA bound by 1 or 2 RuvA tetramers; 4 subunits per hexamer contact DNA at a time. Coordinated motions by a converter formed by DNA-disengaged RuvB subunits stimulates ATP hydrolysis and nucleotide exchange. Immobilization of the converter enables RuvB to convert the ATP-contained energy into a lever motion, pulling 2 nucleotides of DNA out of the RuvA tetramer per ATP hydrolyzed, thus driving DNA branch migration. The RuvB motors rotate together with the DNA substrate, which together with the progressing nucleotide cycle form the mechanistic basis for DNA recombination by continuous HJ branch migration. Branch migration allows RuvC to scan DNA until it finds its consensus sequence, where it cleaves and resolves cruciform DNA.</text>
</comment>
<feature type="binding site" evidence="9">
    <location>
        <position position="54"/>
    </location>
    <ligand>
        <name>ATP</name>
        <dbReference type="ChEBI" id="CHEBI:30616"/>
    </ligand>
</feature>
<dbReference type="GO" id="GO:0005524">
    <property type="term" value="F:ATP binding"/>
    <property type="evidence" value="ECO:0007669"/>
    <property type="project" value="UniProtKB-UniRule"/>
</dbReference>
<evidence type="ECO:0000256" key="4">
    <source>
        <dbReference type="ARBA" id="ARBA00022801"/>
    </source>
</evidence>
<dbReference type="Gene3D" id="1.10.8.60">
    <property type="match status" value="1"/>
</dbReference>
<gene>
    <name evidence="9" type="primary">ruvB</name>
    <name evidence="11" type="ORF">DBW71_02380</name>
</gene>
<evidence type="ECO:0000256" key="3">
    <source>
        <dbReference type="ARBA" id="ARBA00022763"/>
    </source>
</evidence>
<keyword evidence="7 9" id="KW-0233">DNA recombination</keyword>
<feature type="binding site" evidence="9">
    <location>
        <position position="50"/>
    </location>
    <ligand>
        <name>ATP</name>
        <dbReference type="ChEBI" id="CHEBI:30616"/>
    </ligand>
</feature>
<evidence type="ECO:0000313" key="11">
    <source>
        <dbReference type="EMBL" id="RCL73937.1"/>
    </source>
</evidence>
<dbReference type="SMART" id="SM00382">
    <property type="entry name" value="AAA"/>
    <property type="match status" value="1"/>
</dbReference>
<comment type="subunit">
    <text evidence="9">Homohexamer. Forms an RuvA(8)-RuvB(12)-Holliday junction (HJ) complex. HJ DNA is sandwiched between 2 RuvA tetramers; dsDNA enters through RuvA and exits via RuvB. An RuvB hexamer assembles on each DNA strand where it exits the tetramer. Each RuvB hexamer is contacted by two RuvA subunits (via domain III) on 2 adjacent RuvB subunits; this complex drives branch migration. In the full resolvosome a probable DNA-RuvA(4)-RuvB(12)-RuvC(2) complex forms which resolves the HJ.</text>
</comment>
<comment type="catalytic activity">
    <reaction evidence="9">
        <text>ATP + H2O = ADP + phosphate + H(+)</text>
        <dbReference type="Rhea" id="RHEA:13065"/>
        <dbReference type="ChEBI" id="CHEBI:15377"/>
        <dbReference type="ChEBI" id="CHEBI:15378"/>
        <dbReference type="ChEBI" id="CHEBI:30616"/>
        <dbReference type="ChEBI" id="CHEBI:43474"/>
        <dbReference type="ChEBI" id="CHEBI:456216"/>
    </reaction>
</comment>
<dbReference type="AlphaFoldDB" id="A0A368DQ30"/>
<keyword evidence="2 9" id="KW-0547">Nucleotide-binding</keyword>
<dbReference type="InterPro" id="IPR041445">
    <property type="entry name" value="AAA_lid_4"/>
</dbReference>
<dbReference type="GO" id="GO:0000400">
    <property type="term" value="F:four-way junction DNA binding"/>
    <property type="evidence" value="ECO:0007669"/>
    <property type="project" value="UniProtKB-UniRule"/>
</dbReference>
<dbReference type="InterPro" id="IPR008824">
    <property type="entry name" value="RuvB-like_N"/>
</dbReference>
<evidence type="ECO:0000313" key="12">
    <source>
        <dbReference type="Proteomes" id="UP000253570"/>
    </source>
</evidence>
<comment type="subcellular location">
    <subcellularLocation>
        <location evidence="9">Cytoplasm</location>
    </subcellularLocation>
</comment>
<dbReference type="Gene3D" id="1.10.10.10">
    <property type="entry name" value="Winged helix-like DNA-binding domain superfamily/Winged helix DNA-binding domain"/>
    <property type="match status" value="1"/>
</dbReference>
<dbReference type="HAMAP" id="MF_00016">
    <property type="entry name" value="DNA_HJ_migration_RuvB"/>
    <property type="match status" value="1"/>
</dbReference>
<evidence type="ECO:0000256" key="5">
    <source>
        <dbReference type="ARBA" id="ARBA00022840"/>
    </source>
</evidence>
<dbReference type="GO" id="GO:0005737">
    <property type="term" value="C:cytoplasm"/>
    <property type="evidence" value="ECO:0007669"/>
    <property type="project" value="UniProtKB-SubCell"/>
</dbReference>
<dbReference type="GO" id="GO:0048476">
    <property type="term" value="C:Holliday junction resolvase complex"/>
    <property type="evidence" value="ECO:0007669"/>
    <property type="project" value="UniProtKB-UniRule"/>
</dbReference>
<organism evidence="11 12">
    <name type="scientific">PS1 clade bacterium</name>
    <dbReference type="NCBI Taxonomy" id="2175152"/>
    <lineage>
        <taxon>Bacteria</taxon>
        <taxon>Pseudomonadati</taxon>
        <taxon>Pseudomonadota</taxon>
        <taxon>Alphaproteobacteria</taxon>
        <taxon>PS1 clade</taxon>
    </lineage>
</organism>
<feature type="binding site" evidence="9">
    <location>
        <position position="169"/>
    </location>
    <ligand>
        <name>ATP</name>
        <dbReference type="ChEBI" id="CHEBI:30616"/>
    </ligand>
</feature>
<evidence type="ECO:0000256" key="8">
    <source>
        <dbReference type="ARBA" id="ARBA00023204"/>
    </source>
</evidence>
<keyword evidence="1 9" id="KW-0963">Cytoplasm</keyword>
<dbReference type="InterPro" id="IPR004605">
    <property type="entry name" value="DNA_helicase_Holl-junc_RuvB"/>
</dbReference>
<dbReference type="GO" id="GO:0009378">
    <property type="term" value="F:four-way junction helicase activity"/>
    <property type="evidence" value="ECO:0007669"/>
    <property type="project" value="InterPro"/>
</dbReference>
<evidence type="ECO:0000259" key="10">
    <source>
        <dbReference type="SMART" id="SM00382"/>
    </source>
</evidence>
<dbReference type="InterPro" id="IPR036388">
    <property type="entry name" value="WH-like_DNA-bd_sf"/>
</dbReference>
<dbReference type="InterPro" id="IPR003593">
    <property type="entry name" value="AAA+_ATPase"/>
</dbReference>
<dbReference type="Pfam" id="PF05496">
    <property type="entry name" value="RuvB_N"/>
    <property type="match status" value="1"/>
</dbReference>
<feature type="binding site" evidence="9">
    <location>
        <position position="9"/>
    </location>
    <ligand>
        <name>ATP</name>
        <dbReference type="ChEBI" id="CHEBI:30616"/>
    </ligand>
</feature>
<accession>A0A368DQ30</accession>